<evidence type="ECO:0000313" key="3">
    <source>
        <dbReference type="EMBL" id="KAI9636901.1"/>
    </source>
</evidence>
<sequence length="775" mass="85340">MYNPQPGSAGPSRQSSGGIAPLHNYIDPQVAATSPAKQSSDPIIAFLSEMPSAADNPTRVAIWTELVRFKTRTLELQIAEAKRKEKEAELELARFKEMTAGGANRTPAAAPMPLAPAPAPSLGNYGPPAANPLIASQIYPYYHKAQQAFTLPQSVPQQVQQQSNVPLDQTLSQNNLTPHPFLPPQSMTPFDLHAITENFDDMFNWMPDFDQDGNLINAGGADLGIAPSALQLPEMHQQPMYGASPISRSNSDLLPTDVQTPVKRRPSSVADSLEDEQPTTKKSKRGGKKVTVEVLPACSVCKKPMGKVLVRAPSAEMPDEISAAFLCIECLPVKRPPPVGGDAGLGGPAIGTVETRKRQRMGMETEDEERKVKERRQFCDVCQRIIGSGQVKGGKENVGYLAEVICHSCDAKYQRCTDCGGGGGPRQGIGKWRLKQVFQPGRKTCSLSHSRLGDRPREIGVHVTPSDFTPEQFKEVIARCKALWQEKNLSRLAVPEMMEIDLPSNLVNPLQSYADIENQITGNWPSRESMIRAEGANPDRFKRILGLTWAHPKPRRGTRTVDLEEEQHKVEVEEEEDNSTVLDNIKRTNVVIPAGCELIGMWGGEWDIEQGSILVSTFIPFEGTDGEDSTALSVGEIITKVQTLQHEMNEARKLQPPGSQSSKVPQVEHLWVVSGGTVPLVRERMADILIRKRSFVHVEEYLTRHPSFAKALNARPYGLHPTDGVLPAEDGTRPPTNPLILVRWLGKDFDAQRIQEIKQMEFGGKTKPKKKAKKA</sequence>
<dbReference type="GeneID" id="77726189"/>
<evidence type="ECO:0000313" key="4">
    <source>
        <dbReference type="Proteomes" id="UP001164286"/>
    </source>
</evidence>
<organism evidence="3 4">
    <name type="scientific">Dioszegia hungarica</name>
    <dbReference type="NCBI Taxonomy" id="4972"/>
    <lineage>
        <taxon>Eukaryota</taxon>
        <taxon>Fungi</taxon>
        <taxon>Dikarya</taxon>
        <taxon>Basidiomycota</taxon>
        <taxon>Agaricomycotina</taxon>
        <taxon>Tremellomycetes</taxon>
        <taxon>Tremellales</taxon>
        <taxon>Bulleribasidiaceae</taxon>
        <taxon>Dioszegia</taxon>
    </lineage>
</organism>
<feature type="region of interest" description="Disordered" evidence="2">
    <location>
        <begin position="240"/>
        <end position="288"/>
    </location>
</feature>
<dbReference type="RefSeq" id="XP_052946678.1">
    <property type="nucleotide sequence ID" value="XM_053086988.1"/>
</dbReference>
<comment type="caution">
    <text evidence="3">The sequence shown here is derived from an EMBL/GenBank/DDBJ whole genome shotgun (WGS) entry which is preliminary data.</text>
</comment>
<feature type="region of interest" description="Disordered" evidence="2">
    <location>
        <begin position="1"/>
        <end position="22"/>
    </location>
</feature>
<dbReference type="EMBL" id="JAKWFO010000005">
    <property type="protein sequence ID" value="KAI9636901.1"/>
    <property type="molecule type" value="Genomic_DNA"/>
</dbReference>
<name>A0AA38LX13_9TREE</name>
<keyword evidence="4" id="KW-1185">Reference proteome</keyword>
<feature type="compositionally biased region" description="Polar residues" evidence="2">
    <location>
        <begin position="246"/>
        <end position="259"/>
    </location>
</feature>
<reference evidence="3" key="1">
    <citation type="journal article" date="2022" name="G3 (Bethesda)">
        <title>High quality genome of the basidiomycete yeast Dioszegia hungarica PDD-24b-2 isolated from cloud water.</title>
        <authorList>
            <person name="Jarrige D."/>
            <person name="Haridas S."/>
            <person name="Bleykasten-Grosshans C."/>
            <person name="Joly M."/>
            <person name="Nadalig T."/>
            <person name="Sancelme M."/>
            <person name="Vuilleumier S."/>
            <person name="Grigoriev I.V."/>
            <person name="Amato P."/>
            <person name="Bringel F."/>
        </authorList>
    </citation>
    <scope>NUCLEOTIDE SEQUENCE</scope>
    <source>
        <strain evidence="3">PDD-24b-2</strain>
    </source>
</reference>
<feature type="coiled-coil region" evidence="1">
    <location>
        <begin position="71"/>
        <end position="98"/>
    </location>
</feature>
<dbReference type="Proteomes" id="UP001164286">
    <property type="component" value="Unassembled WGS sequence"/>
</dbReference>
<evidence type="ECO:0000256" key="2">
    <source>
        <dbReference type="SAM" id="MobiDB-lite"/>
    </source>
</evidence>
<gene>
    <name evidence="3" type="ORF">MKK02DRAFT_25116</name>
</gene>
<keyword evidence="1" id="KW-0175">Coiled coil</keyword>
<accession>A0AA38LX13</accession>
<protein>
    <submittedName>
        <fullName evidence="3">Uncharacterized protein</fullName>
    </submittedName>
</protein>
<proteinExistence type="predicted"/>
<dbReference type="AlphaFoldDB" id="A0AA38LX13"/>
<evidence type="ECO:0000256" key="1">
    <source>
        <dbReference type="SAM" id="Coils"/>
    </source>
</evidence>